<dbReference type="AlphaFoldDB" id="A0AAE8SR10"/>
<protein>
    <recommendedName>
        <fullName evidence="7">U three protein 23</fullName>
    </recommendedName>
</protein>
<feature type="region of interest" description="Disordered" evidence="8">
    <location>
        <begin position="164"/>
        <end position="250"/>
    </location>
</feature>
<evidence type="ECO:0000256" key="5">
    <source>
        <dbReference type="ARBA" id="ARBA00037300"/>
    </source>
</evidence>
<comment type="caution">
    <text evidence="9">The sequence shown here is derived from an EMBL/GenBank/DDBJ whole genome shotgun (WGS) entry which is preliminary data.</text>
</comment>
<feature type="compositionally biased region" description="Basic and acidic residues" evidence="8">
    <location>
        <begin position="213"/>
        <end position="222"/>
    </location>
</feature>
<comment type="similarity">
    <text evidence="6">Belongs to the UTP23/FCF1 family. UTP23 subfamily.</text>
</comment>
<feature type="compositionally biased region" description="Basic residues" evidence="8">
    <location>
        <begin position="241"/>
        <end position="250"/>
    </location>
</feature>
<evidence type="ECO:0000256" key="2">
    <source>
        <dbReference type="ARBA" id="ARBA00022517"/>
    </source>
</evidence>
<name>A0AAE8SR10_9PEZI</name>
<evidence type="ECO:0000256" key="8">
    <source>
        <dbReference type="SAM" id="MobiDB-lite"/>
    </source>
</evidence>
<keyword evidence="3" id="KW-0698">rRNA processing</keyword>
<dbReference type="GO" id="GO:0006364">
    <property type="term" value="P:rRNA processing"/>
    <property type="evidence" value="ECO:0007669"/>
    <property type="project" value="UniProtKB-KW"/>
</dbReference>
<evidence type="ECO:0000256" key="1">
    <source>
        <dbReference type="ARBA" id="ARBA00004604"/>
    </source>
</evidence>
<comment type="function">
    <text evidence="5">Involved in rRNA-processing and ribosome biogenesis.</text>
</comment>
<dbReference type="CDD" id="cd09865">
    <property type="entry name" value="PIN_ScUtp23p-like"/>
    <property type="match status" value="1"/>
</dbReference>
<dbReference type="SUPFAM" id="SSF88723">
    <property type="entry name" value="PIN domain-like"/>
    <property type="match status" value="1"/>
</dbReference>
<evidence type="ECO:0000256" key="6">
    <source>
        <dbReference type="ARBA" id="ARBA00038503"/>
    </source>
</evidence>
<dbReference type="Gene3D" id="3.40.50.1010">
    <property type="entry name" value="5'-nuclease"/>
    <property type="match status" value="1"/>
</dbReference>
<accession>A0AAE8SR10</accession>
<dbReference type="InterPro" id="IPR006984">
    <property type="entry name" value="Fcf1/UTP23"/>
</dbReference>
<keyword evidence="10" id="KW-1185">Reference proteome</keyword>
<dbReference type="Proteomes" id="UP001187682">
    <property type="component" value="Unassembled WGS sequence"/>
</dbReference>
<evidence type="ECO:0000256" key="3">
    <source>
        <dbReference type="ARBA" id="ARBA00022552"/>
    </source>
</evidence>
<dbReference type="PANTHER" id="PTHR12416">
    <property type="entry name" value="RRNA-PROCESSING PROTEIN UTP23 HOMOLOG"/>
    <property type="match status" value="1"/>
</dbReference>
<evidence type="ECO:0000313" key="10">
    <source>
        <dbReference type="Proteomes" id="UP001187682"/>
    </source>
</evidence>
<keyword evidence="2" id="KW-0690">Ribosome biogenesis</keyword>
<gene>
    <name evidence="9" type="ORF">DNG_00260</name>
</gene>
<dbReference type="Pfam" id="PF04900">
    <property type="entry name" value="Fcf1"/>
    <property type="match status" value="1"/>
</dbReference>
<dbReference type="FunFam" id="3.40.50.1010:FF:000006">
    <property type="entry name" value="rRNA-processing protein UTP23 homolog"/>
    <property type="match status" value="1"/>
</dbReference>
<feature type="compositionally biased region" description="Basic and acidic residues" evidence="8">
    <location>
        <begin position="167"/>
        <end position="204"/>
    </location>
</feature>
<proteinExistence type="inferred from homology"/>
<evidence type="ECO:0000256" key="7">
    <source>
        <dbReference type="ARBA" id="ARBA00076388"/>
    </source>
</evidence>
<organism evidence="9 10">
    <name type="scientific">Cephalotrichum gorgonifer</name>
    <dbReference type="NCBI Taxonomy" id="2041049"/>
    <lineage>
        <taxon>Eukaryota</taxon>
        <taxon>Fungi</taxon>
        <taxon>Dikarya</taxon>
        <taxon>Ascomycota</taxon>
        <taxon>Pezizomycotina</taxon>
        <taxon>Sordariomycetes</taxon>
        <taxon>Hypocreomycetidae</taxon>
        <taxon>Microascales</taxon>
        <taxon>Microascaceae</taxon>
        <taxon>Cephalotrichum</taxon>
    </lineage>
</organism>
<dbReference type="InterPro" id="IPR029060">
    <property type="entry name" value="PIN-like_dom_sf"/>
</dbReference>
<sequence>MRGKRSKQYRKLMEQYEMHYGFRKPYQVIVDSDMITETTRLKMDMNVLLKKTLHGDIKPLITQCSIRHLYAHNTDPGMAPIIAKAKEIERRFCGHHPDAHPEPLPTGECLMSVIDGKNTGRNKHRYVVATQDAELRRRLRQIPGVPLIYVNRGVMIMEPMASATEGELAKEERGKFRAELRGATKRKREDDGAEAEAKKDGAEKEGEEGEGEGAEKTAEQPAKKKKKKNYGKAKGPNPLAMKKKKKPAGQ</sequence>
<comment type="subcellular location">
    <subcellularLocation>
        <location evidence="1">Nucleus</location>
        <location evidence="1">Nucleolus</location>
    </subcellularLocation>
</comment>
<keyword evidence="4" id="KW-0539">Nucleus</keyword>
<reference evidence="9" key="1">
    <citation type="submission" date="2018-03" db="EMBL/GenBank/DDBJ databases">
        <authorList>
            <person name="Guldener U."/>
        </authorList>
    </citation>
    <scope>NUCLEOTIDE SEQUENCE</scope>
</reference>
<dbReference type="GO" id="GO:0032040">
    <property type="term" value="C:small-subunit processome"/>
    <property type="evidence" value="ECO:0007669"/>
    <property type="project" value="InterPro"/>
</dbReference>
<evidence type="ECO:0000256" key="4">
    <source>
        <dbReference type="ARBA" id="ARBA00023242"/>
    </source>
</evidence>
<evidence type="ECO:0000313" key="9">
    <source>
        <dbReference type="EMBL" id="SPN96740.1"/>
    </source>
</evidence>
<dbReference type="EMBL" id="ONZQ02000001">
    <property type="protein sequence ID" value="SPN96740.1"/>
    <property type="molecule type" value="Genomic_DNA"/>
</dbReference>